<dbReference type="Pfam" id="PF01596">
    <property type="entry name" value="Methyltransf_3"/>
    <property type="match status" value="1"/>
</dbReference>
<dbReference type="OrthoDB" id="10251242at2759"/>
<gene>
    <name evidence="5" type="ORF">D0Z07_1561</name>
</gene>
<evidence type="ECO:0000256" key="4">
    <source>
        <dbReference type="ARBA" id="ARBA00023453"/>
    </source>
</evidence>
<evidence type="ECO:0000256" key="1">
    <source>
        <dbReference type="ARBA" id="ARBA00022603"/>
    </source>
</evidence>
<dbReference type="GO" id="GO:0008757">
    <property type="term" value="F:S-adenosylmethionine-dependent methyltransferase activity"/>
    <property type="evidence" value="ECO:0007669"/>
    <property type="project" value="TreeGrafter"/>
</dbReference>
<dbReference type="InterPro" id="IPR050362">
    <property type="entry name" value="Cation-dep_OMT"/>
</dbReference>
<dbReference type="PANTHER" id="PTHR10509:SF14">
    <property type="entry name" value="CAFFEOYL-COA O-METHYLTRANSFERASE 3-RELATED"/>
    <property type="match status" value="1"/>
</dbReference>
<proteinExistence type="inferred from homology"/>
<evidence type="ECO:0000256" key="2">
    <source>
        <dbReference type="ARBA" id="ARBA00022679"/>
    </source>
</evidence>
<keyword evidence="3" id="KW-0949">S-adenosyl-L-methionine</keyword>
<dbReference type="AlphaFoldDB" id="A0A9P6VNE0"/>
<dbReference type="InterPro" id="IPR002935">
    <property type="entry name" value="SAM_O-MeTrfase"/>
</dbReference>
<name>A0A9P6VNE0_9HELO</name>
<sequence>MPPAIPRNLKDSFTSVDNYICDSLVPQDEGLISALKANAAADLDEIDVAPNQGKLLHLLAKMNNVKRYLEVGTLGGYSAIWVAKALPADGKIITLEIDPMHATVATSNFATAGFSKTIEVKVGPALESLAKMDEEGVEEPFDMVFIDADKQNNLGYFRYALKFARKGTLIIVDNVVRQGRVADWENLDPAVTGVTILAFLSMPYSLSGLISLSIAGEVVQVYLLNSSEFLKIWSQGVGIRILVETR</sequence>
<dbReference type="PANTHER" id="PTHR10509">
    <property type="entry name" value="O-METHYLTRANSFERASE-RELATED"/>
    <property type="match status" value="1"/>
</dbReference>
<dbReference type="GO" id="GO:0008171">
    <property type="term" value="F:O-methyltransferase activity"/>
    <property type="evidence" value="ECO:0007669"/>
    <property type="project" value="InterPro"/>
</dbReference>
<keyword evidence="1" id="KW-0489">Methyltransferase</keyword>
<accession>A0A9P6VNE0</accession>
<reference evidence="5" key="1">
    <citation type="submission" date="2019-07" db="EMBL/GenBank/DDBJ databases">
        <title>Hyphodiscus hymeniophilus genome sequencing and assembly.</title>
        <authorList>
            <person name="Kramer G."/>
            <person name="Nodwell J."/>
        </authorList>
    </citation>
    <scope>NUCLEOTIDE SEQUENCE</scope>
    <source>
        <strain evidence="5">ATCC 34498</strain>
    </source>
</reference>
<keyword evidence="2" id="KW-0808">Transferase</keyword>
<dbReference type="GO" id="GO:0032259">
    <property type="term" value="P:methylation"/>
    <property type="evidence" value="ECO:0007669"/>
    <property type="project" value="UniProtKB-KW"/>
</dbReference>
<organism evidence="5 6">
    <name type="scientific">Hyphodiscus hymeniophilus</name>
    <dbReference type="NCBI Taxonomy" id="353542"/>
    <lineage>
        <taxon>Eukaryota</taxon>
        <taxon>Fungi</taxon>
        <taxon>Dikarya</taxon>
        <taxon>Ascomycota</taxon>
        <taxon>Pezizomycotina</taxon>
        <taxon>Leotiomycetes</taxon>
        <taxon>Helotiales</taxon>
        <taxon>Hyphodiscaceae</taxon>
        <taxon>Hyphodiscus</taxon>
    </lineage>
</organism>
<dbReference type="InterPro" id="IPR029063">
    <property type="entry name" value="SAM-dependent_MTases_sf"/>
</dbReference>
<evidence type="ECO:0000256" key="3">
    <source>
        <dbReference type="ARBA" id="ARBA00022691"/>
    </source>
</evidence>
<comment type="similarity">
    <text evidence="4">Belongs to the class I-like SAM-binding methyltransferase superfamily. Cation-dependent O-methyltransferase family.</text>
</comment>
<dbReference type="EMBL" id="VNKQ01000004">
    <property type="protein sequence ID" value="KAG0651606.1"/>
    <property type="molecule type" value="Genomic_DNA"/>
</dbReference>
<evidence type="ECO:0000313" key="5">
    <source>
        <dbReference type="EMBL" id="KAG0651606.1"/>
    </source>
</evidence>
<dbReference type="Proteomes" id="UP000785200">
    <property type="component" value="Unassembled WGS sequence"/>
</dbReference>
<comment type="caution">
    <text evidence="5">The sequence shown here is derived from an EMBL/GenBank/DDBJ whole genome shotgun (WGS) entry which is preliminary data.</text>
</comment>
<protein>
    <submittedName>
        <fullName evidence="5">O-methyltransferase</fullName>
    </submittedName>
</protein>
<keyword evidence="6" id="KW-1185">Reference proteome</keyword>
<dbReference type="SUPFAM" id="SSF53335">
    <property type="entry name" value="S-adenosyl-L-methionine-dependent methyltransferases"/>
    <property type="match status" value="1"/>
</dbReference>
<dbReference type="PROSITE" id="PS51682">
    <property type="entry name" value="SAM_OMT_I"/>
    <property type="match status" value="1"/>
</dbReference>
<dbReference type="Gene3D" id="3.40.50.150">
    <property type="entry name" value="Vaccinia Virus protein VP39"/>
    <property type="match status" value="1"/>
</dbReference>
<evidence type="ECO:0000313" key="6">
    <source>
        <dbReference type="Proteomes" id="UP000785200"/>
    </source>
</evidence>